<dbReference type="RefSeq" id="WP_244705071.1">
    <property type="nucleotide sequence ID" value="NZ_BAAADN010000043.1"/>
</dbReference>
<reference evidence="9" key="1">
    <citation type="journal article" date="2014" name="Int. J. Syst. Evol. Microbiol.">
        <title>Complete genome sequence of Corynebacterium casei LMG S-19264T (=DSM 44701T), isolated from a smear-ripened cheese.</title>
        <authorList>
            <consortium name="US DOE Joint Genome Institute (JGI-PGF)"/>
            <person name="Walter F."/>
            <person name="Albersmeier A."/>
            <person name="Kalinowski J."/>
            <person name="Ruckert C."/>
        </authorList>
    </citation>
    <scope>NUCLEOTIDE SEQUENCE</scope>
    <source>
        <strain evidence="9">JCM 12289</strain>
    </source>
</reference>
<feature type="transmembrane region" description="Helical" evidence="7">
    <location>
        <begin position="114"/>
        <end position="139"/>
    </location>
</feature>
<evidence type="ECO:0000313" key="11">
    <source>
        <dbReference type="Proteomes" id="UP000830542"/>
    </source>
</evidence>
<feature type="transmembrane region" description="Helical" evidence="7">
    <location>
        <begin position="317"/>
        <end position="336"/>
    </location>
</feature>
<dbReference type="AlphaFoldDB" id="A0AAV3SI66"/>
<keyword evidence="5" id="KW-0534">Nitrate assimilation</keyword>
<dbReference type="Pfam" id="PF07690">
    <property type="entry name" value="MFS_1"/>
    <property type="match status" value="1"/>
</dbReference>
<evidence type="ECO:0000313" key="9">
    <source>
        <dbReference type="EMBL" id="GAA0468719.1"/>
    </source>
</evidence>
<comment type="subcellular location">
    <subcellularLocation>
        <location evidence="1">Membrane</location>
        <topology evidence="1">Multi-pass membrane protein</topology>
    </subcellularLocation>
</comment>
<keyword evidence="6 7" id="KW-0472">Membrane</keyword>
<name>A0AAV3SI66_HALDO</name>
<dbReference type="GO" id="GO:0015112">
    <property type="term" value="F:nitrate transmembrane transporter activity"/>
    <property type="evidence" value="ECO:0007669"/>
    <property type="project" value="InterPro"/>
</dbReference>
<keyword evidence="4 7" id="KW-1133">Transmembrane helix</keyword>
<evidence type="ECO:0000256" key="1">
    <source>
        <dbReference type="ARBA" id="ARBA00004141"/>
    </source>
</evidence>
<comment type="similarity">
    <text evidence="2">Belongs to the major facilitator superfamily. Nitrate/nitrite porter (TC 2.A.1.8) family.</text>
</comment>
<dbReference type="InterPro" id="IPR036259">
    <property type="entry name" value="MFS_trans_sf"/>
</dbReference>
<feature type="transmembrane region" description="Helical" evidence="7">
    <location>
        <begin position="151"/>
        <end position="179"/>
    </location>
</feature>
<evidence type="ECO:0000256" key="2">
    <source>
        <dbReference type="ARBA" id="ARBA00008432"/>
    </source>
</evidence>
<dbReference type="InterPro" id="IPR020846">
    <property type="entry name" value="MFS_dom"/>
</dbReference>
<evidence type="ECO:0000256" key="3">
    <source>
        <dbReference type="ARBA" id="ARBA00022692"/>
    </source>
</evidence>
<dbReference type="PROSITE" id="PS50850">
    <property type="entry name" value="MFS"/>
    <property type="match status" value="1"/>
</dbReference>
<proteinExistence type="inferred from homology"/>
<reference evidence="9" key="3">
    <citation type="submission" date="2023-12" db="EMBL/GenBank/DDBJ databases">
        <authorList>
            <person name="Sun Q."/>
            <person name="Inoue M."/>
        </authorList>
    </citation>
    <scope>NUCLEOTIDE SEQUENCE</scope>
    <source>
        <strain evidence="9">JCM 12289</strain>
    </source>
</reference>
<dbReference type="Proteomes" id="UP001500962">
    <property type="component" value="Unassembled WGS sequence"/>
</dbReference>
<feature type="transmembrane region" description="Helical" evidence="7">
    <location>
        <begin position="185"/>
        <end position="204"/>
    </location>
</feature>
<feature type="transmembrane region" description="Helical" evidence="7">
    <location>
        <begin position="86"/>
        <end position="108"/>
    </location>
</feature>
<organism evidence="9 12">
    <name type="scientific">Halococcus dombrowskii</name>
    <dbReference type="NCBI Taxonomy" id="179637"/>
    <lineage>
        <taxon>Archaea</taxon>
        <taxon>Methanobacteriati</taxon>
        <taxon>Methanobacteriota</taxon>
        <taxon>Stenosarchaea group</taxon>
        <taxon>Halobacteria</taxon>
        <taxon>Halobacteriales</taxon>
        <taxon>Halococcaceae</taxon>
        <taxon>Halococcus</taxon>
    </lineage>
</organism>
<dbReference type="GO" id="GO:0042128">
    <property type="term" value="P:nitrate assimilation"/>
    <property type="evidence" value="ECO:0007669"/>
    <property type="project" value="UniProtKB-KW"/>
</dbReference>
<dbReference type="InterPro" id="IPR044772">
    <property type="entry name" value="NO3_transporter"/>
</dbReference>
<feature type="transmembrane region" description="Helical" evidence="7">
    <location>
        <begin position="20"/>
        <end position="41"/>
    </location>
</feature>
<dbReference type="PANTHER" id="PTHR23515">
    <property type="entry name" value="HIGH-AFFINITY NITRATE TRANSPORTER 2.3"/>
    <property type="match status" value="1"/>
</dbReference>
<feature type="domain" description="Major facilitator superfamily (MFS) profile" evidence="8">
    <location>
        <begin position="18"/>
        <end position="435"/>
    </location>
</feature>
<evidence type="ECO:0000256" key="6">
    <source>
        <dbReference type="ARBA" id="ARBA00023136"/>
    </source>
</evidence>
<evidence type="ECO:0000259" key="8">
    <source>
        <dbReference type="PROSITE" id="PS50850"/>
    </source>
</evidence>
<keyword evidence="3 7" id="KW-0812">Transmembrane</keyword>
<dbReference type="GeneID" id="71761538"/>
<dbReference type="InterPro" id="IPR011701">
    <property type="entry name" value="MFS"/>
</dbReference>
<protein>
    <submittedName>
        <fullName evidence="10">MFS transporter</fullName>
    </submittedName>
    <submittedName>
        <fullName evidence="9">Nitrate/nitrite transporter</fullName>
    </submittedName>
</protein>
<dbReference type="Proteomes" id="UP000830542">
    <property type="component" value="Chromosome"/>
</dbReference>
<keyword evidence="11" id="KW-1185">Reference proteome</keyword>
<dbReference type="SUPFAM" id="SSF103473">
    <property type="entry name" value="MFS general substrate transporter"/>
    <property type="match status" value="1"/>
</dbReference>
<dbReference type="Gene3D" id="1.20.1250.20">
    <property type="entry name" value="MFS general substrate transporter like domains"/>
    <property type="match status" value="2"/>
</dbReference>
<evidence type="ECO:0000256" key="7">
    <source>
        <dbReference type="SAM" id="Phobius"/>
    </source>
</evidence>
<evidence type="ECO:0000313" key="12">
    <source>
        <dbReference type="Proteomes" id="UP001500962"/>
    </source>
</evidence>
<evidence type="ECO:0000256" key="5">
    <source>
        <dbReference type="ARBA" id="ARBA00023063"/>
    </source>
</evidence>
<feature type="transmembrane region" description="Helical" evidence="7">
    <location>
        <begin position="410"/>
        <end position="431"/>
    </location>
</feature>
<dbReference type="EMBL" id="BAAADN010000043">
    <property type="protein sequence ID" value="GAA0468719.1"/>
    <property type="molecule type" value="Genomic_DNA"/>
</dbReference>
<accession>A0AAV3SI66</accession>
<reference evidence="10" key="2">
    <citation type="submission" date="2022-04" db="EMBL/GenBank/DDBJ databases">
        <title>Sequencing and genomic assembly of Halococcus dombrowskii.</title>
        <authorList>
            <person name="Lim S.W."/>
            <person name="MacLea K.S."/>
        </authorList>
    </citation>
    <scope>NUCLEOTIDE SEQUENCE</scope>
    <source>
        <strain evidence="10">H4</strain>
    </source>
</reference>
<evidence type="ECO:0000313" key="10">
    <source>
        <dbReference type="EMBL" id="UOO96401.1"/>
    </source>
</evidence>
<dbReference type="KEGG" id="hdo:MUK72_06780"/>
<feature type="transmembrane region" description="Helical" evidence="7">
    <location>
        <begin position="285"/>
        <end position="305"/>
    </location>
</feature>
<evidence type="ECO:0000256" key="4">
    <source>
        <dbReference type="ARBA" id="ARBA00022989"/>
    </source>
</evidence>
<feature type="transmembrane region" description="Helical" evidence="7">
    <location>
        <begin position="376"/>
        <end position="398"/>
    </location>
</feature>
<sequence>MSDAHAADEYGVTGTPRRGLVLSTFVFFAGLTTIVFYGAAGPILEDQLALTGILHGLLLSSPHLSKAVLRIPFGAWVDDVGGKKPFLILMASTLVGTGGLVVTLFFTYPENFDMSLYPLLVFFGLLAGAGGATFSVGTSQTSYWYPSDKQGFALGAFAGIGNIGPGMITFALPVLIGLVGLTGSYAIWLVFMLVATVIYALYAVDPYYFQLRKQGTDPEESRRIADDLGQDIFPSGGAWESLKTSARNRRTWILVFLYTVSFGGGFTSLSAWFPTYWEQFHELSLATAGLLAGLFIAYGSLIRVPAGSISDRFGGEIVAIISFAIMALGSAIMTVVTGFWPAIVGMMVLGTGMGIANAAVFELVPKFIPEAVGGASGWISGIGGGGTLVILPLMGYFADAYGEIGYARGFGVFVVLSLLCVGVAIALKYIISEPDESTDEAAVH</sequence>
<dbReference type="EMBL" id="CP095005">
    <property type="protein sequence ID" value="UOO96401.1"/>
    <property type="molecule type" value="Genomic_DNA"/>
</dbReference>
<feature type="transmembrane region" description="Helical" evidence="7">
    <location>
        <begin position="252"/>
        <end position="273"/>
    </location>
</feature>
<gene>
    <name evidence="9" type="ORF">GCM10008985_27190</name>
    <name evidence="10" type="ORF">MUK72_06780</name>
</gene>
<dbReference type="GO" id="GO:0016020">
    <property type="term" value="C:membrane"/>
    <property type="evidence" value="ECO:0007669"/>
    <property type="project" value="UniProtKB-SubCell"/>
</dbReference>
<feature type="transmembrane region" description="Helical" evidence="7">
    <location>
        <begin position="342"/>
        <end position="364"/>
    </location>
</feature>